<dbReference type="STRING" id="113562.SAMN04489716_2874"/>
<organism evidence="2 3">
    <name type="scientific">Actinoplanes derwentensis</name>
    <dbReference type="NCBI Taxonomy" id="113562"/>
    <lineage>
        <taxon>Bacteria</taxon>
        <taxon>Bacillati</taxon>
        <taxon>Actinomycetota</taxon>
        <taxon>Actinomycetes</taxon>
        <taxon>Micromonosporales</taxon>
        <taxon>Micromonosporaceae</taxon>
        <taxon>Actinoplanes</taxon>
    </lineage>
</organism>
<dbReference type="RefSeq" id="WP_092545000.1">
    <property type="nucleotide sequence ID" value="NZ_BOMJ01000001.1"/>
</dbReference>
<sequence length="383" mass="37678">MSSGAFLSVLRRPGVARPAAGAVLASLPIGMLGLAVLLLVQRSEGGFATAGLAVGLLGAGTALGMVVQGRLIDRLGQTRVLLTAVAVQAVAIAGLVLAARSGVLGAVLVCAFLGGSCEPQVNASLRALWPTLVPPGLLPAAMTCSSVMFEAPVLAGPLLLTVALPVIGPATAILLCGVLFTGGAVLLATSRASLTWRTGDRKKGLTGALTSRGVRTALLAGAAAGLLIGMVQVSAAALFTDRAGLMYAAISVGSLIGALAWGTRMQGDRPELRLAGLILMCAITTGVAALMTTPVVFAVALFAFGLGLGPTGVLKFSLAARTAPPGHAVEAFTLIAAAGVSAIAAGATVAGAVADRLGPATALTAAATVAVFVAVVLVSRGSR</sequence>
<gene>
    <name evidence="2" type="ORF">SAMN04489716_2874</name>
</gene>
<dbReference type="GO" id="GO:0022857">
    <property type="term" value="F:transmembrane transporter activity"/>
    <property type="evidence" value="ECO:0007669"/>
    <property type="project" value="InterPro"/>
</dbReference>
<evidence type="ECO:0000256" key="1">
    <source>
        <dbReference type="SAM" id="Phobius"/>
    </source>
</evidence>
<dbReference type="InterPro" id="IPR011701">
    <property type="entry name" value="MFS"/>
</dbReference>
<dbReference type="PANTHER" id="PTHR23542">
    <property type="match status" value="1"/>
</dbReference>
<feature type="transmembrane region" description="Helical" evidence="1">
    <location>
        <begin position="297"/>
        <end position="319"/>
    </location>
</feature>
<reference evidence="2 3" key="1">
    <citation type="submission" date="2016-10" db="EMBL/GenBank/DDBJ databases">
        <authorList>
            <person name="de Groot N.N."/>
        </authorList>
    </citation>
    <scope>NUCLEOTIDE SEQUENCE [LARGE SCALE GENOMIC DNA]</scope>
    <source>
        <strain evidence="2 3">DSM 43941</strain>
    </source>
</reference>
<dbReference type="Proteomes" id="UP000198688">
    <property type="component" value="Chromosome I"/>
</dbReference>
<dbReference type="Gene3D" id="1.20.1250.20">
    <property type="entry name" value="MFS general substrate transporter like domains"/>
    <property type="match status" value="1"/>
</dbReference>
<evidence type="ECO:0000313" key="3">
    <source>
        <dbReference type="Proteomes" id="UP000198688"/>
    </source>
</evidence>
<feature type="transmembrane region" description="Helical" evidence="1">
    <location>
        <begin position="46"/>
        <end position="67"/>
    </location>
</feature>
<protein>
    <submittedName>
        <fullName evidence="2">Major Facilitator Superfamily protein</fullName>
    </submittedName>
</protein>
<feature type="transmembrane region" description="Helical" evidence="1">
    <location>
        <begin position="79"/>
        <end position="98"/>
    </location>
</feature>
<dbReference type="Pfam" id="PF07690">
    <property type="entry name" value="MFS_1"/>
    <property type="match status" value="1"/>
</dbReference>
<dbReference type="AlphaFoldDB" id="A0A1H1YJE0"/>
<feature type="transmembrane region" description="Helical" evidence="1">
    <location>
        <begin position="274"/>
        <end position="291"/>
    </location>
</feature>
<evidence type="ECO:0000313" key="2">
    <source>
        <dbReference type="EMBL" id="SDT21435.1"/>
    </source>
</evidence>
<keyword evidence="3" id="KW-1185">Reference proteome</keyword>
<keyword evidence="1" id="KW-1133">Transmembrane helix</keyword>
<feature type="transmembrane region" description="Helical" evidence="1">
    <location>
        <begin position="331"/>
        <end position="354"/>
    </location>
</feature>
<feature type="transmembrane region" description="Helical" evidence="1">
    <location>
        <begin position="217"/>
        <end position="239"/>
    </location>
</feature>
<keyword evidence="1" id="KW-0812">Transmembrane</keyword>
<dbReference type="OrthoDB" id="5243516at2"/>
<feature type="transmembrane region" description="Helical" evidence="1">
    <location>
        <begin position="245"/>
        <end position="262"/>
    </location>
</feature>
<name>A0A1H1YJE0_9ACTN</name>
<accession>A0A1H1YJE0</accession>
<feature type="transmembrane region" description="Helical" evidence="1">
    <location>
        <begin position="20"/>
        <end position="40"/>
    </location>
</feature>
<feature type="transmembrane region" description="Helical" evidence="1">
    <location>
        <begin position="172"/>
        <end position="196"/>
    </location>
</feature>
<keyword evidence="1" id="KW-0472">Membrane</keyword>
<dbReference type="PANTHER" id="PTHR23542:SF1">
    <property type="entry name" value="MAJOR FACILITATOR SUPERFAMILY (MFS) PROFILE DOMAIN-CONTAINING PROTEIN"/>
    <property type="match status" value="1"/>
</dbReference>
<proteinExistence type="predicted"/>
<feature type="transmembrane region" description="Helical" evidence="1">
    <location>
        <begin position="360"/>
        <end position="378"/>
    </location>
</feature>
<dbReference type="InterPro" id="IPR036259">
    <property type="entry name" value="MFS_trans_sf"/>
</dbReference>
<dbReference type="EMBL" id="LT629758">
    <property type="protein sequence ID" value="SDT21435.1"/>
    <property type="molecule type" value="Genomic_DNA"/>
</dbReference>
<dbReference type="SUPFAM" id="SSF103473">
    <property type="entry name" value="MFS general substrate transporter"/>
    <property type="match status" value="1"/>
</dbReference>